<dbReference type="AlphaFoldDB" id="A0A1J5FYB0"/>
<dbReference type="GO" id="GO:0005975">
    <property type="term" value="P:carbohydrate metabolic process"/>
    <property type="evidence" value="ECO:0007669"/>
    <property type="project" value="InterPro"/>
</dbReference>
<dbReference type="Pfam" id="PF01531">
    <property type="entry name" value="Glyco_transf_11"/>
    <property type="match status" value="1"/>
</dbReference>
<dbReference type="EMBL" id="MNYX01000057">
    <property type="protein sequence ID" value="OIP65084.1"/>
    <property type="molecule type" value="Genomic_DNA"/>
</dbReference>
<gene>
    <name evidence="3" type="ORF">AUK15_02580</name>
</gene>
<dbReference type="InterPro" id="IPR002516">
    <property type="entry name" value="Glyco_trans_11"/>
</dbReference>
<protein>
    <recommendedName>
        <fullName evidence="5">Alpha-1,2-fucosyltransferase</fullName>
    </recommendedName>
</protein>
<dbReference type="PANTHER" id="PTHR11927:SF9">
    <property type="entry name" value="L-FUCOSYLTRANSFERASE"/>
    <property type="match status" value="1"/>
</dbReference>
<reference evidence="3 4" key="1">
    <citation type="journal article" date="2016" name="Environ. Microbiol.">
        <title>Genomic resolution of a cold subsurface aquifer community provides metabolic insights for novel microbes adapted to high CO concentrations.</title>
        <authorList>
            <person name="Probst A.J."/>
            <person name="Castelle C.J."/>
            <person name="Singh A."/>
            <person name="Brown C.T."/>
            <person name="Anantharaman K."/>
            <person name="Sharon I."/>
            <person name="Hug L.A."/>
            <person name="Burstein D."/>
            <person name="Emerson J.B."/>
            <person name="Thomas B.C."/>
            <person name="Banfield J.F."/>
        </authorList>
    </citation>
    <scope>NUCLEOTIDE SEQUENCE [LARGE SCALE GENOMIC DNA]</scope>
    <source>
        <strain evidence="3">CG2_30_43_9</strain>
    </source>
</reference>
<dbReference type="Gene3D" id="3.40.50.11350">
    <property type="match status" value="1"/>
</dbReference>
<evidence type="ECO:0000256" key="1">
    <source>
        <dbReference type="ARBA" id="ARBA00022676"/>
    </source>
</evidence>
<keyword evidence="2" id="KW-0808">Transferase</keyword>
<dbReference type="GO" id="GO:0008107">
    <property type="term" value="F:galactoside 2-alpha-L-fucosyltransferase activity"/>
    <property type="evidence" value="ECO:0007669"/>
    <property type="project" value="InterPro"/>
</dbReference>
<accession>A0A1J5FYB0</accession>
<name>A0A1J5FYB0_9BACT</name>
<proteinExistence type="predicted"/>
<dbReference type="PANTHER" id="PTHR11927">
    <property type="entry name" value="GALACTOSIDE 2-L-FUCOSYLTRANSFERASE"/>
    <property type="match status" value="1"/>
</dbReference>
<dbReference type="CDD" id="cd11301">
    <property type="entry name" value="Fut1_Fut2_like"/>
    <property type="match status" value="1"/>
</dbReference>
<evidence type="ECO:0000313" key="4">
    <source>
        <dbReference type="Proteomes" id="UP000182059"/>
    </source>
</evidence>
<sequence length="288" mass="33334">MIIVKLKGGLGNQMLQYATGLAVASAQCEELKLDIIGYDDPRYVNANTPRQYRMFPFNLSASIATTNEVEKARNPFGIFSKLLRAFSQRVLKKHYVDYDASLFKKKNNYLEGYFQSEKNFINVKSKILKEFTLRKEFQSEVFLLEKNKIDKNRSVSVHIRRGDYVSDATTNSIHGVCSRDYYDQAISLIRTKVDTPIFYFFSDDIDWVKKEFGERPDFVFVSNPNLEDYEELMLMSSCAHNIIANSSFSWWGAYLNQNVGKMVIAPKKWVNTQPDPHPNIVPEGWIRI</sequence>
<dbReference type="Proteomes" id="UP000182059">
    <property type="component" value="Unassembled WGS sequence"/>
</dbReference>
<dbReference type="GO" id="GO:0016020">
    <property type="term" value="C:membrane"/>
    <property type="evidence" value="ECO:0007669"/>
    <property type="project" value="InterPro"/>
</dbReference>
<evidence type="ECO:0000313" key="3">
    <source>
        <dbReference type="EMBL" id="OIP65084.1"/>
    </source>
</evidence>
<organism evidence="3 4">
    <name type="scientific">Candidatus Nomurabacteria bacterium CG2_30_43_9</name>
    <dbReference type="NCBI Taxonomy" id="1805283"/>
    <lineage>
        <taxon>Bacteria</taxon>
        <taxon>Candidatus Nomuraibacteriota</taxon>
    </lineage>
</organism>
<keyword evidence="1" id="KW-0328">Glycosyltransferase</keyword>
<evidence type="ECO:0008006" key="5">
    <source>
        <dbReference type="Google" id="ProtNLM"/>
    </source>
</evidence>
<comment type="caution">
    <text evidence="3">The sequence shown here is derived from an EMBL/GenBank/DDBJ whole genome shotgun (WGS) entry which is preliminary data.</text>
</comment>
<evidence type="ECO:0000256" key="2">
    <source>
        <dbReference type="ARBA" id="ARBA00022679"/>
    </source>
</evidence>